<keyword evidence="3" id="KW-1185">Reference proteome</keyword>
<protein>
    <submittedName>
        <fullName evidence="2">43835_t:CDS:1</fullName>
    </submittedName>
</protein>
<feature type="region of interest" description="Disordered" evidence="1">
    <location>
        <begin position="166"/>
        <end position="200"/>
    </location>
</feature>
<gene>
    <name evidence="2" type="ORF">GMARGA_LOCUS36967</name>
</gene>
<evidence type="ECO:0000313" key="3">
    <source>
        <dbReference type="Proteomes" id="UP000789901"/>
    </source>
</evidence>
<reference evidence="2 3" key="1">
    <citation type="submission" date="2021-06" db="EMBL/GenBank/DDBJ databases">
        <authorList>
            <person name="Kallberg Y."/>
            <person name="Tangrot J."/>
            <person name="Rosling A."/>
        </authorList>
    </citation>
    <scope>NUCLEOTIDE SEQUENCE [LARGE SCALE GENOMIC DNA]</scope>
    <source>
        <strain evidence="2 3">120-4 pot B 10/14</strain>
    </source>
</reference>
<sequence>MRFIDEEELTLYFRKYKKSANYERFLLSCRGDTLLGTCQAETVTWEEVDRYWADHFIKRSKDFLNKDDHFKLKKTVKDRAKKRIEIFLKSLIELERENLVLENTSTNDFDSPVEIQHIRQSPNQSRINFGDICAILALSILSYYAEANSSYFQRCCIFGIFRNTSTDDETQQNRPPPNQSDFDSGSQQDLPSDSNSESSS</sequence>
<dbReference type="Proteomes" id="UP000789901">
    <property type="component" value="Unassembled WGS sequence"/>
</dbReference>
<dbReference type="EMBL" id="CAJVQB010075069">
    <property type="protein sequence ID" value="CAG8844212.1"/>
    <property type="molecule type" value="Genomic_DNA"/>
</dbReference>
<evidence type="ECO:0000313" key="2">
    <source>
        <dbReference type="EMBL" id="CAG8844212.1"/>
    </source>
</evidence>
<comment type="caution">
    <text evidence="2">The sequence shown here is derived from an EMBL/GenBank/DDBJ whole genome shotgun (WGS) entry which is preliminary data.</text>
</comment>
<evidence type="ECO:0000256" key="1">
    <source>
        <dbReference type="SAM" id="MobiDB-lite"/>
    </source>
</evidence>
<proteinExistence type="predicted"/>
<feature type="compositionally biased region" description="Polar residues" evidence="1">
    <location>
        <begin position="179"/>
        <end position="191"/>
    </location>
</feature>
<accession>A0ABN7WZ53</accession>
<organism evidence="2 3">
    <name type="scientific">Gigaspora margarita</name>
    <dbReference type="NCBI Taxonomy" id="4874"/>
    <lineage>
        <taxon>Eukaryota</taxon>
        <taxon>Fungi</taxon>
        <taxon>Fungi incertae sedis</taxon>
        <taxon>Mucoromycota</taxon>
        <taxon>Glomeromycotina</taxon>
        <taxon>Glomeromycetes</taxon>
        <taxon>Diversisporales</taxon>
        <taxon>Gigasporaceae</taxon>
        <taxon>Gigaspora</taxon>
    </lineage>
</organism>
<feature type="non-terminal residue" evidence="2">
    <location>
        <position position="200"/>
    </location>
</feature>
<name>A0ABN7WZ53_GIGMA</name>